<evidence type="ECO:0000256" key="1">
    <source>
        <dbReference type="SAM" id="MobiDB-lite"/>
    </source>
</evidence>
<sequence length="96" mass="11002">MRGPAEKPPGGPRSNRDIWDRNARIGRKASRRPNEQSGHLGQKYATGAKGRSGRRRKKNWLSVARDVWDKKTQTGRIGRNEHRQSKSDWDIWAAKA</sequence>
<dbReference type="Proteomes" id="UP000824469">
    <property type="component" value="Unassembled WGS sequence"/>
</dbReference>
<dbReference type="AlphaFoldDB" id="A0AA38G8Z1"/>
<feature type="compositionally biased region" description="Basic and acidic residues" evidence="1">
    <location>
        <begin position="14"/>
        <end position="23"/>
    </location>
</feature>
<reference evidence="2 3" key="1">
    <citation type="journal article" date="2021" name="Nat. Plants">
        <title>The Taxus genome provides insights into paclitaxel biosynthesis.</title>
        <authorList>
            <person name="Xiong X."/>
            <person name="Gou J."/>
            <person name="Liao Q."/>
            <person name="Li Y."/>
            <person name="Zhou Q."/>
            <person name="Bi G."/>
            <person name="Li C."/>
            <person name="Du R."/>
            <person name="Wang X."/>
            <person name="Sun T."/>
            <person name="Guo L."/>
            <person name="Liang H."/>
            <person name="Lu P."/>
            <person name="Wu Y."/>
            <person name="Zhang Z."/>
            <person name="Ro D.K."/>
            <person name="Shang Y."/>
            <person name="Huang S."/>
            <person name="Yan J."/>
        </authorList>
    </citation>
    <scope>NUCLEOTIDE SEQUENCE [LARGE SCALE GENOMIC DNA]</scope>
    <source>
        <strain evidence="2">Ta-2019</strain>
    </source>
</reference>
<feature type="region of interest" description="Disordered" evidence="1">
    <location>
        <begin position="1"/>
        <end position="59"/>
    </location>
</feature>
<dbReference type="EMBL" id="JAHRHJ020000004">
    <property type="protein sequence ID" value="KAH9318909.1"/>
    <property type="molecule type" value="Genomic_DNA"/>
</dbReference>
<comment type="caution">
    <text evidence="2">The sequence shown here is derived from an EMBL/GenBank/DDBJ whole genome shotgun (WGS) entry which is preliminary data.</text>
</comment>
<keyword evidence="3" id="KW-1185">Reference proteome</keyword>
<proteinExistence type="predicted"/>
<protein>
    <submittedName>
        <fullName evidence="2">Uncharacterized protein</fullName>
    </submittedName>
</protein>
<feature type="compositionally biased region" description="Pro residues" evidence="1">
    <location>
        <begin position="1"/>
        <end position="11"/>
    </location>
</feature>
<gene>
    <name evidence="2" type="ORF">KI387_020678</name>
</gene>
<accession>A0AA38G8Z1</accession>
<feature type="compositionally biased region" description="Basic and acidic residues" evidence="1">
    <location>
        <begin position="72"/>
        <end position="89"/>
    </location>
</feature>
<feature type="non-terminal residue" evidence="2">
    <location>
        <position position="96"/>
    </location>
</feature>
<feature type="non-terminal residue" evidence="2">
    <location>
        <position position="1"/>
    </location>
</feature>
<organism evidence="2 3">
    <name type="scientific">Taxus chinensis</name>
    <name type="common">Chinese yew</name>
    <name type="synonym">Taxus wallichiana var. chinensis</name>
    <dbReference type="NCBI Taxonomy" id="29808"/>
    <lineage>
        <taxon>Eukaryota</taxon>
        <taxon>Viridiplantae</taxon>
        <taxon>Streptophyta</taxon>
        <taxon>Embryophyta</taxon>
        <taxon>Tracheophyta</taxon>
        <taxon>Spermatophyta</taxon>
        <taxon>Pinopsida</taxon>
        <taxon>Pinidae</taxon>
        <taxon>Conifers II</taxon>
        <taxon>Cupressales</taxon>
        <taxon>Taxaceae</taxon>
        <taxon>Taxus</taxon>
    </lineage>
</organism>
<name>A0AA38G8Z1_TAXCH</name>
<feature type="region of interest" description="Disordered" evidence="1">
    <location>
        <begin position="72"/>
        <end position="96"/>
    </location>
</feature>
<evidence type="ECO:0000313" key="3">
    <source>
        <dbReference type="Proteomes" id="UP000824469"/>
    </source>
</evidence>
<evidence type="ECO:0000313" key="2">
    <source>
        <dbReference type="EMBL" id="KAH9318909.1"/>
    </source>
</evidence>